<accession>A0A2H3BBX4</accession>
<dbReference type="Proteomes" id="UP000218334">
    <property type="component" value="Unassembled WGS sequence"/>
</dbReference>
<name>A0A2H3BBX4_9AGAR</name>
<gene>
    <name evidence="1" type="ORF">ARMSODRAFT_1024003</name>
</gene>
<proteinExistence type="predicted"/>
<evidence type="ECO:0000313" key="1">
    <source>
        <dbReference type="EMBL" id="PBK63538.1"/>
    </source>
</evidence>
<protein>
    <submittedName>
        <fullName evidence="1">Uncharacterized protein</fullName>
    </submittedName>
</protein>
<dbReference type="EMBL" id="KZ293458">
    <property type="protein sequence ID" value="PBK63538.1"/>
    <property type="molecule type" value="Genomic_DNA"/>
</dbReference>
<organism evidence="1 2">
    <name type="scientific">Armillaria solidipes</name>
    <dbReference type="NCBI Taxonomy" id="1076256"/>
    <lineage>
        <taxon>Eukaryota</taxon>
        <taxon>Fungi</taxon>
        <taxon>Dikarya</taxon>
        <taxon>Basidiomycota</taxon>
        <taxon>Agaricomycotina</taxon>
        <taxon>Agaricomycetes</taxon>
        <taxon>Agaricomycetidae</taxon>
        <taxon>Agaricales</taxon>
        <taxon>Marasmiineae</taxon>
        <taxon>Physalacriaceae</taxon>
        <taxon>Armillaria</taxon>
    </lineage>
</organism>
<sequence>MNSAATEYLLLEKSGTVPRSTILSPDGVPGPTVQALNMGFLPYPMPPAIHAEHVRSEMRLIDLAPSQLDSIEVFPEIMGRAVAVDAKHWYKKYGLARGPPGEWGYDWKKWAEGVPVITQGQGKFSMDLDVARKMATDLQLLYLSIKEIQKHPTFVEGTLLPAFLKTSTLFRHDFTAARQIRTLAGLAQISLCTGIAFINGWRLVMGPGWDSTLLPGRLEFLRRFRLNLLPLRGGIFNLEQTFDGYVLNRYLKHFGPVFIVNPAQNHPQKHRLL</sequence>
<evidence type="ECO:0000313" key="2">
    <source>
        <dbReference type="Proteomes" id="UP000218334"/>
    </source>
</evidence>
<reference evidence="2" key="1">
    <citation type="journal article" date="2017" name="Nat. Ecol. Evol.">
        <title>Genome expansion and lineage-specific genetic innovations in the forest pathogenic fungi Armillaria.</title>
        <authorList>
            <person name="Sipos G."/>
            <person name="Prasanna A.N."/>
            <person name="Walter M.C."/>
            <person name="O'Connor E."/>
            <person name="Balint B."/>
            <person name="Krizsan K."/>
            <person name="Kiss B."/>
            <person name="Hess J."/>
            <person name="Varga T."/>
            <person name="Slot J."/>
            <person name="Riley R."/>
            <person name="Boka B."/>
            <person name="Rigling D."/>
            <person name="Barry K."/>
            <person name="Lee J."/>
            <person name="Mihaltcheva S."/>
            <person name="LaButti K."/>
            <person name="Lipzen A."/>
            <person name="Waldron R."/>
            <person name="Moloney N.M."/>
            <person name="Sperisen C."/>
            <person name="Kredics L."/>
            <person name="Vagvoelgyi C."/>
            <person name="Patrignani A."/>
            <person name="Fitzpatrick D."/>
            <person name="Nagy I."/>
            <person name="Doyle S."/>
            <person name="Anderson J.B."/>
            <person name="Grigoriev I.V."/>
            <person name="Gueldener U."/>
            <person name="Muensterkoetter M."/>
            <person name="Nagy L.G."/>
        </authorList>
    </citation>
    <scope>NUCLEOTIDE SEQUENCE [LARGE SCALE GENOMIC DNA]</scope>
    <source>
        <strain evidence="2">28-4</strain>
    </source>
</reference>
<dbReference type="AlphaFoldDB" id="A0A2H3BBX4"/>
<keyword evidence="2" id="KW-1185">Reference proteome</keyword>